<feature type="domain" description="SH3b" evidence="2">
    <location>
        <begin position="131"/>
        <end position="193"/>
    </location>
</feature>
<evidence type="ECO:0000313" key="4">
    <source>
        <dbReference type="Proteomes" id="UP000182284"/>
    </source>
</evidence>
<dbReference type="Proteomes" id="UP000182284">
    <property type="component" value="Unassembled WGS sequence"/>
</dbReference>
<evidence type="ECO:0000256" key="1">
    <source>
        <dbReference type="SAM" id="SignalP"/>
    </source>
</evidence>
<organism evidence="3 4">
    <name type="scientific">Celeribacter baekdonensis</name>
    <dbReference type="NCBI Taxonomy" id="875171"/>
    <lineage>
        <taxon>Bacteria</taxon>
        <taxon>Pseudomonadati</taxon>
        <taxon>Pseudomonadota</taxon>
        <taxon>Alphaproteobacteria</taxon>
        <taxon>Rhodobacterales</taxon>
        <taxon>Roseobacteraceae</taxon>
        <taxon>Celeribacter</taxon>
    </lineage>
</organism>
<dbReference type="Gene3D" id="2.30.30.40">
    <property type="entry name" value="SH3 Domains"/>
    <property type="match status" value="2"/>
</dbReference>
<proteinExistence type="predicted"/>
<dbReference type="AlphaFoldDB" id="A0A1G7JED5"/>
<feature type="chain" id="PRO_5010281467" evidence="1">
    <location>
        <begin position="37"/>
        <end position="199"/>
    </location>
</feature>
<name>A0A1G7JED5_9RHOB</name>
<sequence>MVSSGPSYGFHRLTPLLRGACVVACACFLGLTPVFATEDTAQNPGAPAVEQMPQTDPARGSATNLPLPRFVSLKANEANVRRGPSLSHRIDWVFTKRNYPLEVIAEYGHWRRVRDMEGATGWLHYSLISGVRTALVTDGTVDLFSRPDTGSRLAAQAEKGVILRLLECNISWCKVSSSGYKGWVLKSGLWGVRSNEILE</sequence>
<evidence type="ECO:0000259" key="2">
    <source>
        <dbReference type="SMART" id="SM00287"/>
    </source>
</evidence>
<feature type="signal peptide" evidence="1">
    <location>
        <begin position="1"/>
        <end position="36"/>
    </location>
</feature>
<reference evidence="3 4" key="1">
    <citation type="submission" date="2016-10" db="EMBL/GenBank/DDBJ databases">
        <authorList>
            <person name="de Groot N.N."/>
        </authorList>
    </citation>
    <scope>NUCLEOTIDE SEQUENCE [LARGE SCALE GENOMIC DNA]</scope>
    <source>
        <strain evidence="3 4">DSM 27375</strain>
    </source>
</reference>
<keyword evidence="1" id="KW-0732">Signal</keyword>
<feature type="domain" description="SH3b" evidence="2">
    <location>
        <begin position="68"/>
        <end position="130"/>
    </location>
</feature>
<evidence type="ECO:0000313" key="3">
    <source>
        <dbReference type="EMBL" id="SDF23281.1"/>
    </source>
</evidence>
<dbReference type="EMBL" id="FNBL01000003">
    <property type="protein sequence ID" value="SDF23281.1"/>
    <property type="molecule type" value="Genomic_DNA"/>
</dbReference>
<dbReference type="Pfam" id="PF06347">
    <property type="entry name" value="SH3_4"/>
    <property type="match status" value="2"/>
</dbReference>
<gene>
    <name evidence="3" type="ORF">SAMN04488117_10352</name>
</gene>
<accession>A0A1G7JED5</accession>
<protein>
    <submittedName>
        <fullName evidence="3">SH3-like domain-containing protein</fullName>
    </submittedName>
</protein>
<dbReference type="InterPro" id="IPR010466">
    <property type="entry name" value="DUF1058"/>
</dbReference>
<dbReference type="SMART" id="SM00287">
    <property type="entry name" value="SH3b"/>
    <property type="match status" value="2"/>
</dbReference>
<dbReference type="InterPro" id="IPR003646">
    <property type="entry name" value="SH3-like_bac-type"/>
</dbReference>
<dbReference type="OrthoDB" id="9810773at2"/>